<dbReference type="PANTHER" id="PTHR45815:SF3">
    <property type="entry name" value="PROTEIN DISULFIDE-ISOMERASE A6"/>
    <property type="match status" value="1"/>
</dbReference>
<evidence type="ECO:0000256" key="13">
    <source>
        <dbReference type="SAM" id="SignalP"/>
    </source>
</evidence>
<feature type="domain" description="Thioredoxin" evidence="14">
    <location>
        <begin position="147"/>
        <end position="272"/>
    </location>
</feature>
<dbReference type="InterPro" id="IPR017937">
    <property type="entry name" value="Thioredoxin_CS"/>
</dbReference>
<organism evidence="15 16">
    <name type="scientific">Senna tora</name>
    <dbReference type="NCBI Taxonomy" id="362788"/>
    <lineage>
        <taxon>Eukaryota</taxon>
        <taxon>Viridiplantae</taxon>
        <taxon>Streptophyta</taxon>
        <taxon>Embryophyta</taxon>
        <taxon>Tracheophyta</taxon>
        <taxon>Spermatophyta</taxon>
        <taxon>Magnoliopsida</taxon>
        <taxon>eudicotyledons</taxon>
        <taxon>Gunneridae</taxon>
        <taxon>Pentapetalae</taxon>
        <taxon>rosids</taxon>
        <taxon>fabids</taxon>
        <taxon>Fabales</taxon>
        <taxon>Fabaceae</taxon>
        <taxon>Caesalpinioideae</taxon>
        <taxon>Cassia clade</taxon>
        <taxon>Senna</taxon>
    </lineage>
</organism>
<keyword evidence="8" id="KW-1015">Disulfide bond</keyword>
<dbReference type="Gene3D" id="3.40.30.10">
    <property type="entry name" value="Glutaredoxin"/>
    <property type="match status" value="3"/>
</dbReference>
<feature type="domain" description="Thioredoxin" evidence="14">
    <location>
        <begin position="30"/>
        <end position="146"/>
    </location>
</feature>
<evidence type="ECO:0000256" key="9">
    <source>
        <dbReference type="ARBA" id="ARBA00023235"/>
    </source>
</evidence>
<dbReference type="InterPro" id="IPR057305">
    <property type="entry name" value="Thioredox_PDIA6_C"/>
</dbReference>
<dbReference type="Pfam" id="PF24541">
    <property type="entry name" value="Thioredox_PDIA6_C"/>
    <property type="match status" value="1"/>
</dbReference>
<gene>
    <name evidence="15" type="ORF">G2W53_017984</name>
</gene>
<dbReference type="PANTHER" id="PTHR45815">
    <property type="entry name" value="PROTEIN DISULFIDE-ISOMERASE A6"/>
    <property type="match status" value="1"/>
</dbReference>
<comment type="catalytic activity">
    <reaction evidence="1">
        <text>Catalyzes the rearrangement of -S-S- bonds in proteins.</text>
        <dbReference type="EC" id="5.3.4.1"/>
    </reaction>
</comment>
<sequence length="443" mass="48326">MRKHQLQSPCFAALSILFFVFFTNFTPSNALYGPSSPVVQLNPSNFKAKVLNSNGVVLVEFFAPWCGHCKALTPTWEKAASVLKGVVTVAALDADAHRALAQEYGIGAFPTIKVFAPGKTPIDYQGARDVKPIAEFALQQIKALLKERLNGKAAGGSSENSEPSASVELNSRNLDELVIKSKELWIVEFFAPWCGHCKRLAPEWKKAANNLKGKVKLGHVDCDAEKSLMSRFNVQGFPTILVFGADKDSPIPYEGARTASAIESFALEQLETNVAPPEVTELTGSDVMEEKCGSAAICFVAFLPDILDSKAEGRNKYLHQLLSVAEKFKRSPYSYYSYVWTAAGSQPDLEKHVGVGGYGYPALVALNLKKAVYAPLKSAFELEHILEFVREAGRGGKGNLPLEGTPVIAKIDPWDGKDGEIIEEDEFSLDELMGEDTSSKDEL</sequence>
<proteinExistence type="inferred from homology"/>
<evidence type="ECO:0000313" key="16">
    <source>
        <dbReference type="Proteomes" id="UP000634136"/>
    </source>
</evidence>
<dbReference type="EMBL" id="JAAIUW010000006">
    <property type="protein sequence ID" value="KAF7826820.1"/>
    <property type="molecule type" value="Genomic_DNA"/>
</dbReference>
<dbReference type="PROSITE" id="PS51352">
    <property type="entry name" value="THIOREDOXIN_2"/>
    <property type="match status" value="2"/>
</dbReference>
<dbReference type="GO" id="GO:0015035">
    <property type="term" value="F:protein-disulfide reductase activity"/>
    <property type="evidence" value="ECO:0007669"/>
    <property type="project" value="TreeGrafter"/>
</dbReference>
<dbReference type="OrthoDB" id="10264505at2759"/>
<feature type="chain" id="PRO_5032332514" description="protein disulfide-isomerase" evidence="13">
    <location>
        <begin position="31"/>
        <end position="443"/>
    </location>
</feature>
<evidence type="ECO:0000256" key="8">
    <source>
        <dbReference type="ARBA" id="ARBA00023157"/>
    </source>
</evidence>
<reference evidence="15" key="1">
    <citation type="submission" date="2020-09" db="EMBL/GenBank/DDBJ databases">
        <title>Genome-Enabled Discovery of Anthraquinone Biosynthesis in Senna tora.</title>
        <authorList>
            <person name="Kang S.-H."/>
            <person name="Pandey R.P."/>
            <person name="Lee C.-M."/>
            <person name="Sim J.-S."/>
            <person name="Jeong J.-T."/>
            <person name="Choi B.-S."/>
            <person name="Jung M."/>
            <person name="Ginzburg D."/>
            <person name="Zhao K."/>
            <person name="Won S.Y."/>
            <person name="Oh T.-J."/>
            <person name="Yu Y."/>
            <person name="Kim N.-H."/>
            <person name="Lee O.R."/>
            <person name="Lee T.-H."/>
            <person name="Bashyal P."/>
            <person name="Kim T.-S."/>
            <person name="Lee W.-H."/>
            <person name="Kawkins C."/>
            <person name="Kim C.-K."/>
            <person name="Kim J.S."/>
            <person name="Ahn B.O."/>
            <person name="Rhee S.Y."/>
            <person name="Sohng J.K."/>
        </authorList>
    </citation>
    <scope>NUCLEOTIDE SEQUENCE</scope>
    <source>
        <tissue evidence="15">Leaf</tissue>
    </source>
</reference>
<keyword evidence="6" id="KW-0677">Repeat</keyword>
<comment type="similarity">
    <text evidence="3 12">Belongs to the protein disulfide isomerase family.</text>
</comment>
<dbReference type="FunFam" id="3.40.30.10:FF:000050">
    <property type="entry name" value="protein disulfide-isomerase A6 isoform X1"/>
    <property type="match status" value="2"/>
</dbReference>
<dbReference type="Pfam" id="PF00085">
    <property type="entry name" value="Thioredoxin"/>
    <property type="match status" value="2"/>
</dbReference>
<dbReference type="GO" id="GO:0034976">
    <property type="term" value="P:response to endoplasmic reticulum stress"/>
    <property type="evidence" value="ECO:0007669"/>
    <property type="project" value="TreeGrafter"/>
</dbReference>
<evidence type="ECO:0000256" key="1">
    <source>
        <dbReference type="ARBA" id="ARBA00001182"/>
    </source>
</evidence>
<evidence type="ECO:0000256" key="2">
    <source>
        <dbReference type="ARBA" id="ARBA00004319"/>
    </source>
</evidence>
<dbReference type="NCBIfam" id="TIGR01126">
    <property type="entry name" value="pdi_dom"/>
    <property type="match status" value="2"/>
</dbReference>
<evidence type="ECO:0000256" key="12">
    <source>
        <dbReference type="RuleBase" id="RU004208"/>
    </source>
</evidence>
<feature type="signal peptide" evidence="13">
    <location>
        <begin position="1"/>
        <end position="30"/>
    </location>
</feature>
<keyword evidence="16" id="KW-1185">Reference proteome</keyword>
<dbReference type="GO" id="GO:0005788">
    <property type="term" value="C:endoplasmic reticulum lumen"/>
    <property type="evidence" value="ECO:0007669"/>
    <property type="project" value="UniProtKB-SubCell"/>
</dbReference>
<dbReference type="AlphaFoldDB" id="A0A834WKN4"/>
<keyword evidence="10" id="KW-0676">Redox-active center</keyword>
<comment type="function">
    <text evidence="11">Acts as a protein-folding catalyst that interacts with nascent polypeptides to catalyze the formation, isomerization, and reduction or oxidation of disulfide bonds.</text>
</comment>
<accession>A0A834WKN4</accession>
<evidence type="ECO:0000256" key="10">
    <source>
        <dbReference type="ARBA" id="ARBA00023284"/>
    </source>
</evidence>
<keyword evidence="5 13" id="KW-0732">Signal</keyword>
<evidence type="ECO:0000259" key="14">
    <source>
        <dbReference type="PROSITE" id="PS51352"/>
    </source>
</evidence>
<dbReference type="PRINTS" id="PR00421">
    <property type="entry name" value="THIOREDOXIN"/>
</dbReference>
<dbReference type="SUPFAM" id="SSF52833">
    <property type="entry name" value="Thioredoxin-like"/>
    <property type="match status" value="3"/>
</dbReference>
<comment type="subcellular location">
    <subcellularLocation>
        <location evidence="2">Endoplasmic reticulum lumen</location>
    </subcellularLocation>
</comment>
<evidence type="ECO:0000256" key="6">
    <source>
        <dbReference type="ARBA" id="ARBA00022737"/>
    </source>
</evidence>
<evidence type="ECO:0000256" key="3">
    <source>
        <dbReference type="ARBA" id="ARBA00006347"/>
    </source>
</evidence>
<evidence type="ECO:0000256" key="7">
    <source>
        <dbReference type="ARBA" id="ARBA00022824"/>
    </source>
</evidence>
<dbReference type="InterPro" id="IPR013766">
    <property type="entry name" value="Thioredoxin_domain"/>
</dbReference>
<evidence type="ECO:0000313" key="15">
    <source>
        <dbReference type="EMBL" id="KAF7826820.1"/>
    </source>
</evidence>
<dbReference type="CDD" id="cd02983">
    <property type="entry name" value="P5_C"/>
    <property type="match status" value="1"/>
</dbReference>
<keyword evidence="9 15" id="KW-0413">Isomerase</keyword>
<evidence type="ECO:0000256" key="4">
    <source>
        <dbReference type="ARBA" id="ARBA00012723"/>
    </source>
</evidence>
<evidence type="ECO:0000256" key="5">
    <source>
        <dbReference type="ARBA" id="ARBA00022729"/>
    </source>
</evidence>
<dbReference type="InterPro" id="IPR036249">
    <property type="entry name" value="Thioredoxin-like_sf"/>
</dbReference>
<comment type="caution">
    <text evidence="15">The sequence shown here is derived from an EMBL/GenBank/DDBJ whole genome shotgun (WGS) entry which is preliminary data.</text>
</comment>
<dbReference type="InterPro" id="IPR005788">
    <property type="entry name" value="PDI_thioredoxin-like_dom"/>
</dbReference>
<dbReference type="GO" id="GO:0003756">
    <property type="term" value="F:protein disulfide isomerase activity"/>
    <property type="evidence" value="ECO:0007669"/>
    <property type="project" value="UniProtKB-EC"/>
</dbReference>
<evidence type="ECO:0000256" key="11">
    <source>
        <dbReference type="ARBA" id="ARBA00054003"/>
    </source>
</evidence>
<dbReference type="PROSITE" id="PS00194">
    <property type="entry name" value="THIOREDOXIN_1"/>
    <property type="match status" value="2"/>
</dbReference>
<dbReference type="Proteomes" id="UP000634136">
    <property type="component" value="Unassembled WGS sequence"/>
</dbReference>
<protein>
    <recommendedName>
        <fullName evidence="4">protein disulfide-isomerase</fullName>
        <ecNumber evidence="4">5.3.4.1</ecNumber>
    </recommendedName>
</protein>
<dbReference type="CDD" id="cd03001">
    <property type="entry name" value="PDI_a_P5"/>
    <property type="match status" value="2"/>
</dbReference>
<name>A0A834WKN4_9FABA</name>
<dbReference type="EC" id="5.3.4.1" evidence="4"/>
<keyword evidence="7" id="KW-0256">Endoplasmic reticulum</keyword>